<keyword evidence="5" id="KW-0067">ATP-binding</keyword>
<evidence type="ECO:0000256" key="1">
    <source>
        <dbReference type="ARBA" id="ARBA00009156"/>
    </source>
</evidence>
<keyword evidence="3" id="KW-0547">Nucleotide-binding</keyword>
<dbReference type="STRING" id="988480.A0A075AUB7"/>
<evidence type="ECO:0000259" key="7">
    <source>
        <dbReference type="Pfam" id="PF02782"/>
    </source>
</evidence>
<dbReference type="PANTHER" id="PTHR10196:SF69">
    <property type="entry name" value="GLYCEROL KINASE"/>
    <property type="match status" value="1"/>
</dbReference>
<evidence type="ECO:0000313" key="9">
    <source>
        <dbReference type="Proteomes" id="UP000030755"/>
    </source>
</evidence>
<dbReference type="GO" id="GO:0005739">
    <property type="term" value="C:mitochondrion"/>
    <property type="evidence" value="ECO:0007669"/>
    <property type="project" value="TreeGrafter"/>
</dbReference>
<dbReference type="InterPro" id="IPR018484">
    <property type="entry name" value="FGGY_N"/>
</dbReference>
<feature type="domain" description="Carbohydrate kinase FGGY N-terminal" evidence="6">
    <location>
        <begin position="6"/>
        <end position="252"/>
    </location>
</feature>
<dbReference type="InterPro" id="IPR018485">
    <property type="entry name" value="FGGY_C"/>
</dbReference>
<evidence type="ECO:0000313" key="8">
    <source>
        <dbReference type="EMBL" id="EPZ33755.1"/>
    </source>
</evidence>
<dbReference type="AlphaFoldDB" id="A0A075AUB7"/>
<proteinExistence type="inferred from homology"/>
<dbReference type="Gene3D" id="3.30.420.40">
    <property type="match status" value="2"/>
</dbReference>
<dbReference type="HOGENOM" id="CLU_009281_2_2_1"/>
<dbReference type="GO" id="GO:0006071">
    <property type="term" value="P:glycerol metabolic process"/>
    <property type="evidence" value="ECO:0007669"/>
    <property type="project" value="TreeGrafter"/>
</dbReference>
<protein>
    <submittedName>
        <fullName evidence="8">Carbohydrate kinase, FGGY domain-containing protein</fullName>
        <ecNumber evidence="8">2.7.1.30</ecNumber>
    </submittedName>
</protein>
<dbReference type="EMBL" id="KE561045">
    <property type="protein sequence ID" value="EPZ33755.1"/>
    <property type="molecule type" value="Genomic_DNA"/>
</dbReference>
<keyword evidence="4 8" id="KW-0418">Kinase</keyword>
<evidence type="ECO:0000256" key="2">
    <source>
        <dbReference type="ARBA" id="ARBA00022679"/>
    </source>
</evidence>
<organism evidence="8 9">
    <name type="scientific">Rozella allomycis (strain CSF55)</name>
    <dbReference type="NCBI Taxonomy" id="988480"/>
    <lineage>
        <taxon>Eukaryota</taxon>
        <taxon>Fungi</taxon>
        <taxon>Fungi incertae sedis</taxon>
        <taxon>Cryptomycota</taxon>
        <taxon>Cryptomycota incertae sedis</taxon>
        <taxon>Rozella</taxon>
    </lineage>
</organism>
<dbReference type="PANTHER" id="PTHR10196">
    <property type="entry name" value="SUGAR KINASE"/>
    <property type="match status" value="1"/>
</dbReference>
<comment type="similarity">
    <text evidence="1">Belongs to the FGGY kinase family.</text>
</comment>
<gene>
    <name evidence="8" type="ORF">O9G_002393</name>
</gene>
<sequence length="481" mass="53299">MATDLFISVDQGTTSTRGLLFNSKGECLFTHQLPVTQYRPKPGYTEHDPVEIINGVKKCIEECVAFADSPIKGTFRCVVRIAIGLTNQRETTIAWDRLTGEPLYNAVVWLDTRTSHIVDNLIDVHKDKNAFLVKKIYAFYFENNRNAYFNNVPKVKEAAKKGTLCFGTVDSWMFYKLLGRHITDVSNASRYFMMNLSTCSWDSELCQTFGIKREYLPEIVSSSELYGYYETNNGQRIPIAGCLGDQQAALVGHQCFSVGSLKNTYGTGCFLLANTGNVPVFSGKGLVATVAYKLGPQEPVVYAIEGSIAIAGAGINWLKQNLKIIESEDDFNNACSETPSTEGVYFVPAFSGLFAPYWALEAKGKHIIRALMESFAYQARDVKQFKESEKIVEVIKEEMNYDKIHFKVDGGVSNSDVCVQFQSDILGTAVERPKMRESTGLGAAIAAGLGVGFWKNLTQVSNSINPDIQVFTPKMSQEGSL</sequence>
<dbReference type="OrthoDB" id="5422795at2759"/>
<accession>A0A075AUB7</accession>
<name>A0A075AUB7_ROZAC</name>
<dbReference type="Pfam" id="PF02782">
    <property type="entry name" value="FGGY_C"/>
    <property type="match status" value="1"/>
</dbReference>
<dbReference type="InterPro" id="IPR043129">
    <property type="entry name" value="ATPase_NBD"/>
</dbReference>
<evidence type="ECO:0000256" key="4">
    <source>
        <dbReference type="ARBA" id="ARBA00022777"/>
    </source>
</evidence>
<dbReference type="GO" id="GO:0006641">
    <property type="term" value="P:triglyceride metabolic process"/>
    <property type="evidence" value="ECO:0007669"/>
    <property type="project" value="TreeGrafter"/>
</dbReference>
<dbReference type="GO" id="GO:0004370">
    <property type="term" value="F:glycerol kinase activity"/>
    <property type="evidence" value="ECO:0007669"/>
    <property type="project" value="UniProtKB-EC"/>
</dbReference>
<evidence type="ECO:0000256" key="5">
    <source>
        <dbReference type="ARBA" id="ARBA00022840"/>
    </source>
</evidence>
<dbReference type="Pfam" id="PF00370">
    <property type="entry name" value="FGGY_N"/>
    <property type="match status" value="1"/>
</dbReference>
<dbReference type="GO" id="GO:0005524">
    <property type="term" value="F:ATP binding"/>
    <property type="evidence" value="ECO:0007669"/>
    <property type="project" value="UniProtKB-KW"/>
</dbReference>
<evidence type="ECO:0000256" key="3">
    <source>
        <dbReference type="ARBA" id="ARBA00022741"/>
    </source>
</evidence>
<reference evidence="8 9" key="1">
    <citation type="journal article" date="2013" name="Curr. Biol.">
        <title>Shared signatures of parasitism and phylogenomics unite Cryptomycota and microsporidia.</title>
        <authorList>
            <person name="James T.Y."/>
            <person name="Pelin A."/>
            <person name="Bonen L."/>
            <person name="Ahrendt S."/>
            <person name="Sain D."/>
            <person name="Corradi N."/>
            <person name="Stajich J.E."/>
        </authorList>
    </citation>
    <scope>NUCLEOTIDE SEQUENCE [LARGE SCALE GENOMIC DNA]</scope>
    <source>
        <strain evidence="8 9">CSF55</strain>
    </source>
</reference>
<dbReference type="Proteomes" id="UP000030755">
    <property type="component" value="Unassembled WGS sequence"/>
</dbReference>
<dbReference type="GO" id="GO:0046167">
    <property type="term" value="P:glycerol-3-phosphate biosynthetic process"/>
    <property type="evidence" value="ECO:0007669"/>
    <property type="project" value="TreeGrafter"/>
</dbReference>
<keyword evidence="2 8" id="KW-0808">Transferase</keyword>
<dbReference type="InterPro" id="IPR000577">
    <property type="entry name" value="Carb_kinase_FGGY"/>
</dbReference>
<dbReference type="OMA" id="FMLMNIG"/>
<dbReference type="EC" id="2.7.1.30" evidence="8"/>
<dbReference type="SUPFAM" id="SSF53067">
    <property type="entry name" value="Actin-like ATPase domain"/>
    <property type="match status" value="2"/>
</dbReference>
<dbReference type="PIRSF" id="PIRSF000538">
    <property type="entry name" value="GlpK"/>
    <property type="match status" value="1"/>
</dbReference>
<keyword evidence="9" id="KW-1185">Reference proteome</keyword>
<feature type="domain" description="Carbohydrate kinase FGGY C-terminal" evidence="7">
    <location>
        <begin position="262"/>
        <end position="448"/>
    </location>
</feature>
<evidence type="ECO:0000259" key="6">
    <source>
        <dbReference type="Pfam" id="PF00370"/>
    </source>
</evidence>